<dbReference type="InterPro" id="IPR051678">
    <property type="entry name" value="AGP_Transferase"/>
</dbReference>
<accession>A0ABQ4KKG7</accession>
<sequence>MPPIHINEIPIEIREYLNKIISISFPRQGYTSNLGIIESDQGIFALKRTKGKLFSSMLKKEVSILNCLNKKTELPVPKVKKFIEHNNNIESWALIDFLEGKTIRMALLNEDNNQRRQEIIFNFGKILSKIHSTPCPDELIINEQPWLDQMLYQAEYNFNNHEVDGTKELLKRLKIKKPKDYKQTLIHGDFTIDNIMVSNGVITGVIDWSSGAYGDPRCDVSLAIRPKPNAFVNELDKQIFFEGYGGKIIDNDDYDYFANGLYEFF</sequence>
<dbReference type="InterPro" id="IPR002575">
    <property type="entry name" value="Aminoglycoside_PTrfase"/>
</dbReference>
<gene>
    <name evidence="2" type="ORF">J8TS2_27670</name>
</gene>
<dbReference type="Proteomes" id="UP000679950">
    <property type="component" value="Unassembled WGS sequence"/>
</dbReference>
<comment type="caution">
    <text evidence="2">The sequence shown here is derived from an EMBL/GenBank/DDBJ whole genome shotgun (WGS) entry which is preliminary data.</text>
</comment>
<evidence type="ECO:0000259" key="1">
    <source>
        <dbReference type="Pfam" id="PF01636"/>
    </source>
</evidence>
<keyword evidence="3" id="KW-1185">Reference proteome</keyword>
<dbReference type="Gene3D" id="3.90.1200.10">
    <property type="match status" value="1"/>
</dbReference>
<dbReference type="SUPFAM" id="SSF56112">
    <property type="entry name" value="Protein kinase-like (PK-like)"/>
    <property type="match status" value="1"/>
</dbReference>
<proteinExistence type="predicted"/>
<dbReference type="PANTHER" id="PTHR21310">
    <property type="entry name" value="AMINOGLYCOSIDE PHOSPHOTRANSFERASE-RELATED-RELATED"/>
    <property type="match status" value="1"/>
</dbReference>
<dbReference type="Pfam" id="PF01636">
    <property type="entry name" value="APH"/>
    <property type="match status" value="1"/>
</dbReference>
<dbReference type="RefSeq" id="WP_158322570.1">
    <property type="nucleotide sequence ID" value="NZ_BORB01000024.1"/>
</dbReference>
<dbReference type="InterPro" id="IPR011009">
    <property type="entry name" value="Kinase-like_dom_sf"/>
</dbReference>
<dbReference type="EMBL" id="BORB01000024">
    <property type="protein sequence ID" value="GIN58448.1"/>
    <property type="molecule type" value="Genomic_DNA"/>
</dbReference>
<name>A0ABQ4KKG7_9BACI</name>
<evidence type="ECO:0000313" key="2">
    <source>
        <dbReference type="EMBL" id="GIN58448.1"/>
    </source>
</evidence>
<reference evidence="2 3" key="1">
    <citation type="submission" date="2021-03" db="EMBL/GenBank/DDBJ databases">
        <title>Antimicrobial resistance genes in bacteria isolated from Japanese honey, and their potential for conferring macrolide and lincosamide resistance in the American foulbrood pathogen Paenibacillus larvae.</title>
        <authorList>
            <person name="Okamoto M."/>
            <person name="Kumagai M."/>
            <person name="Kanamori H."/>
            <person name="Takamatsu D."/>
        </authorList>
    </citation>
    <scope>NUCLEOTIDE SEQUENCE [LARGE SCALE GENOMIC DNA]</scope>
    <source>
        <strain evidence="2 3">J8TS2</strain>
    </source>
</reference>
<organism evidence="2 3">
    <name type="scientific">Lederbergia ruris</name>
    <dbReference type="NCBI Taxonomy" id="217495"/>
    <lineage>
        <taxon>Bacteria</taxon>
        <taxon>Bacillati</taxon>
        <taxon>Bacillota</taxon>
        <taxon>Bacilli</taxon>
        <taxon>Bacillales</taxon>
        <taxon>Bacillaceae</taxon>
        <taxon>Lederbergia</taxon>
    </lineage>
</organism>
<protein>
    <recommendedName>
        <fullName evidence="1">Aminoglycoside phosphotransferase domain-containing protein</fullName>
    </recommendedName>
</protein>
<feature type="domain" description="Aminoglycoside phosphotransferase" evidence="1">
    <location>
        <begin position="57"/>
        <end position="236"/>
    </location>
</feature>
<evidence type="ECO:0000313" key="3">
    <source>
        <dbReference type="Proteomes" id="UP000679950"/>
    </source>
</evidence>